<accession>D6TI67</accession>
<dbReference type="EMBL" id="ADVG01000003">
    <property type="protein sequence ID" value="EFH85237.1"/>
    <property type="molecule type" value="Genomic_DNA"/>
</dbReference>
<feature type="region of interest" description="Disordered" evidence="1">
    <location>
        <begin position="561"/>
        <end position="598"/>
    </location>
</feature>
<dbReference type="InterPro" id="IPR002711">
    <property type="entry name" value="HNH"/>
</dbReference>
<organism evidence="5 6">
    <name type="scientific">Ktedonobacter racemifer DSM 44963</name>
    <dbReference type="NCBI Taxonomy" id="485913"/>
    <lineage>
        <taxon>Bacteria</taxon>
        <taxon>Bacillati</taxon>
        <taxon>Chloroflexota</taxon>
        <taxon>Ktedonobacteria</taxon>
        <taxon>Ktedonobacterales</taxon>
        <taxon>Ktedonobacteraceae</taxon>
        <taxon>Ktedonobacter</taxon>
    </lineage>
</organism>
<evidence type="ECO:0000313" key="5">
    <source>
        <dbReference type="EMBL" id="EFH89124.1"/>
    </source>
</evidence>
<feature type="compositionally biased region" description="Basic and acidic residues" evidence="1">
    <location>
        <begin position="569"/>
        <end position="581"/>
    </location>
</feature>
<feature type="domain" description="Reverse transcriptase" evidence="2">
    <location>
        <begin position="98"/>
        <end position="334"/>
    </location>
</feature>
<dbReference type="OrthoDB" id="9780724at2"/>
<dbReference type="Pfam" id="PF13655">
    <property type="entry name" value="RVT_N"/>
    <property type="match status" value="1"/>
</dbReference>
<dbReference type="AlphaFoldDB" id="D6TI67"/>
<dbReference type="RefSeq" id="WP_007905481.1">
    <property type="nucleotide sequence ID" value="NZ_ADVG01000001.1"/>
</dbReference>
<dbReference type="Gene3D" id="3.30.70.270">
    <property type="match status" value="1"/>
</dbReference>
<dbReference type="InterPro" id="IPR051083">
    <property type="entry name" value="GrpII_Intron_Splice-Mob/Def"/>
</dbReference>
<dbReference type="Gene3D" id="1.10.30.50">
    <property type="match status" value="1"/>
</dbReference>
<evidence type="ECO:0000313" key="3">
    <source>
        <dbReference type="EMBL" id="EFH85237.1"/>
    </source>
</evidence>
<dbReference type="InterPro" id="IPR030931">
    <property type="entry name" value="Group_II_RT_mat"/>
</dbReference>
<dbReference type="PROSITE" id="PS50878">
    <property type="entry name" value="RT_POL"/>
    <property type="match status" value="1"/>
</dbReference>
<dbReference type="Pfam" id="PF08388">
    <property type="entry name" value="GIIM"/>
    <property type="match status" value="1"/>
</dbReference>
<dbReference type="EMBL" id="ADVG01000001">
    <property type="protein sequence ID" value="EFH89124.1"/>
    <property type="molecule type" value="Genomic_DNA"/>
</dbReference>
<dbReference type="InParanoid" id="D6TI67"/>
<keyword evidence="5" id="KW-0808">Transferase</keyword>
<dbReference type="GO" id="GO:0008270">
    <property type="term" value="F:zinc ion binding"/>
    <property type="evidence" value="ECO:0007669"/>
    <property type="project" value="InterPro"/>
</dbReference>
<proteinExistence type="predicted"/>
<dbReference type="Pfam" id="PF01844">
    <property type="entry name" value="HNH"/>
    <property type="match status" value="1"/>
</dbReference>
<dbReference type="SMART" id="SM00507">
    <property type="entry name" value="HNHc"/>
    <property type="match status" value="1"/>
</dbReference>
<dbReference type="InterPro" id="IPR025960">
    <property type="entry name" value="RVT_N"/>
</dbReference>
<dbReference type="Pfam" id="PF00078">
    <property type="entry name" value="RVT_1"/>
    <property type="match status" value="1"/>
</dbReference>
<dbReference type="PANTHER" id="PTHR34047:SF10">
    <property type="entry name" value="GROUP II INTRON-ASSOCIATED OPEN READING FRAME"/>
    <property type="match status" value="1"/>
</dbReference>
<dbReference type="InterPro" id="IPR043502">
    <property type="entry name" value="DNA/RNA_pol_sf"/>
</dbReference>
<dbReference type="EMBL" id="ADVG01000002">
    <property type="protein sequence ID" value="EFH87569.1"/>
    <property type="molecule type" value="Genomic_DNA"/>
</dbReference>
<evidence type="ECO:0000259" key="2">
    <source>
        <dbReference type="PROSITE" id="PS50878"/>
    </source>
</evidence>
<dbReference type="GO" id="GO:0003676">
    <property type="term" value="F:nucleic acid binding"/>
    <property type="evidence" value="ECO:0007669"/>
    <property type="project" value="InterPro"/>
</dbReference>
<dbReference type="PANTHER" id="PTHR34047">
    <property type="entry name" value="NUCLEAR INTRON MATURASE 1, MITOCHONDRIAL-RELATED"/>
    <property type="match status" value="1"/>
</dbReference>
<comment type="caution">
    <text evidence="5">The sequence shown here is derived from an EMBL/GenBank/DDBJ whole genome shotgun (WGS) entry which is preliminary data.</text>
</comment>
<keyword evidence="6" id="KW-1185">Reference proteome</keyword>
<keyword evidence="5" id="KW-0695">RNA-directed DNA polymerase</keyword>
<dbReference type="NCBIfam" id="TIGR04416">
    <property type="entry name" value="group_II_RT_mat"/>
    <property type="match status" value="1"/>
</dbReference>
<dbReference type="eggNOG" id="COG1403">
    <property type="taxonomic scope" value="Bacteria"/>
</dbReference>
<dbReference type="InterPro" id="IPR043128">
    <property type="entry name" value="Rev_trsase/Diguanyl_cyclase"/>
</dbReference>
<dbReference type="SUPFAM" id="SSF56672">
    <property type="entry name" value="DNA/RNA polymerases"/>
    <property type="match status" value="1"/>
</dbReference>
<dbReference type="Proteomes" id="UP000004508">
    <property type="component" value="Unassembled WGS sequence"/>
</dbReference>
<evidence type="ECO:0000313" key="6">
    <source>
        <dbReference type="Proteomes" id="UP000004508"/>
    </source>
</evidence>
<name>D6TI67_KTERA</name>
<dbReference type="eggNOG" id="COG3344">
    <property type="taxonomic scope" value="Bacteria"/>
</dbReference>
<dbReference type="GO" id="GO:0004519">
    <property type="term" value="F:endonuclease activity"/>
    <property type="evidence" value="ECO:0007669"/>
    <property type="project" value="InterPro"/>
</dbReference>
<reference evidence="5 6" key="1">
    <citation type="journal article" date="2011" name="Stand. Genomic Sci.">
        <title>Non-contiguous finished genome sequence and contextual data of the filamentous soil bacterium Ktedonobacter racemifer type strain (SOSP1-21).</title>
        <authorList>
            <person name="Chang Y.J."/>
            <person name="Land M."/>
            <person name="Hauser L."/>
            <person name="Chertkov O."/>
            <person name="Del Rio T.G."/>
            <person name="Nolan M."/>
            <person name="Copeland A."/>
            <person name="Tice H."/>
            <person name="Cheng J.F."/>
            <person name="Lucas S."/>
            <person name="Han C."/>
            <person name="Goodwin L."/>
            <person name="Pitluck S."/>
            <person name="Ivanova N."/>
            <person name="Ovchinikova G."/>
            <person name="Pati A."/>
            <person name="Chen A."/>
            <person name="Palaniappan K."/>
            <person name="Mavromatis K."/>
            <person name="Liolios K."/>
            <person name="Brettin T."/>
            <person name="Fiebig A."/>
            <person name="Rohde M."/>
            <person name="Abt B."/>
            <person name="Goker M."/>
            <person name="Detter J.C."/>
            <person name="Woyke T."/>
            <person name="Bristow J."/>
            <person name="Eisen J.A."/>
            <person name="Markowitz V."/>
            <person name="Hugenholtz P."/>
            <person name="Kyrpides N.C."/>
            <person name="Klenk H.P."/>
            <person name="Lapidus A."/>
        </authorList>
    </citation>
    <scope>NUCLEOTIDE SEQUENCE [LARGE SCALE GENOMIC DNA]</scope>
    <source>
        <strain evidence="6">DSM 44963</strain>
        <strain evidence="5">SOSP1-21</strain>
    </source>
</reference>
<dbReference type="InterPro" id="IPR003615">
    <property type="entry name" value="HNH_nuc"/>
</dbReference>
<evidence type="ECO:0000313" key="4">
    <source>
        <dbReference type="EMBL" id="EFH87569.1"/>
    </source>
</evidence>
<sequence>MSHRKETEAMVVPQPIEDWTQTPWRKLERTVYRLQKRIYQASLRGNDKAVHNLQRLLMKSKAARTLAVRKMTQDNQGKRTAGVDGIKSVKPAQRLALVKYLRHHKQIKPQPTRRVWIPKPGKAEKRPLGIPTMLDRAHQCLTKLALEPEWEARFEADSYGFRPGRSAQDAIQAIFIYICKQPKYVLDADIANCFNQINHETLLHKLQTFPAMRRAIKAWLRAGVLEDNVFEPTTAGTPQGGPLSPLLANIALHGMLQAVQQGYKGKDKPRLVRYADDLVVLYRTREGIEQAKSRLEDWLKDMGLEMKPSKTRIAHTLEALGAEAPGFDFLGFEIRQYSVGKHHSGTLHGKRLGFKTLIRPSKEAIKRHREGLRAVVLAGTGLSQGALIGQLNPKIRGWSRYYRSVAAKKTLNDCDYHLFPLLLRWAKRRHTRKSASWIRTRYWRTMGQDHWRFATPDGLYLSDHAATAIQRHVKVKGTASPFDGNLLYWAKRLQQSHPLNRSKLGALLHKQQGKCRWCELHFTENDLIEIDHITPRSEGGTDALSNLFALHRHCHDQRHTKKHVWGTHDTSHPIEEPDEGKALMSGSEGGQEGAIPLA</sequence>
<keyword evidence="5" id="KW-0548">Nucleotidyltransferase</keyword>
<dbReference type="GO" id="GO:0003964">
    <property type="term" value="F:RNA-directed DNA polymerase activity"/>
    <property type="evidence" value="ECO:0007669"/>
    <property type="project" value="UniProtKB-KW"/>
</dbReference>
<evidence type="ECO:0000256" key="1">
    <source>
        <dbReference type="SAM" id="MobiDB-lite"/>
    </source>
</evidence>
<protein>
    <submittedName>
        <fullName evidence="5">RNA-directed DNA polymerase (Reverse transcriptase)</fullName>
    </submittedName>
</protein>
<dbReference type="CDD" id="cd00085">
    <property type="entry name" value="HNHc"/>
    <property type="match status" value="1"/>
</dbReference>
<dbReference type="InterPro" id="IPR000477">
    <property type="entry name" value="RT_dom"/>
</dbReference>
<gene>
    <name evidence="5" type="ORF">Krac_10654</name>
    <name evidence="3" type="ORF">Krac_6419</name>
    <name evidence="4" type="ORF">Krac_8905</name>
</gene>
<dbReference type="CDD" id="cd01651">
    <property type="entry name" value="RT_G2_intron"/>
    <property type="match status" value="1"/>
</dbReference>
<dbReference type="InterPro" id="IPR013597">
    <property type="entry name" value="Mat_intron_G2"/>
</dbReference>